<evidence type="ECO:0000313" key="1">
    <source>
        <dbReference type="EMBL" id="DAD85768.1"/>
    </source>
</evidence>
<proteinExistence type="predicted"/>
<protein>
    <submittedName>
        <fullName evidence="1">Uncharacterized protein</fullName>
    </submittedName>
</protein>
<dbReference type="EMBL" id="BK014987">
    <property type="protein sequence ID" value="DAD85768.1"/>
    <property type="molecule type" value="Genomic_DNA"/>
</dbReference>
<accession>A0A8S5MUF8</accession>
<reference evidence="1" key="1">
    <citation type="journal article" date="2021" name="Proc. Natl. Acad. Sci. U.S.A.">
        <title>A Catalog of Tens of Thousands of Viruses from Human Metagenomes Reveals Hidden Associations with Chronic Diseases.</title>
        <authorList>
            <person name="Tisza M.J."/>
            <person name="Buck C.B."/>
        </authorList>
    </citation>
    <scope>NUCLEOTIDE SEQUENCE</scope>
    <source>
        <strain evidence="1">Ctb1k4</strain>
    </source>
</reference>
<name>A0A8S5MUF8_9CAUD</name>
<sequence>MCYLQISMLGVAGYIKVGNTLTNPISSADTMENYWFTPMYFSDVWHTRRIIHKFTELFEKGDTNEKQP</sequence>
<organism evidence="1">
    <name type="scientific">Siphoviridae sp. ctb1k4</name>
    <dbReference type="NCBI Taxonomy" id="2826391"/>
    <lineage>
        <taxon>Viruses</taxon>
        <taxon>Duplodnaviria</taxon>
        <taxon>Heunggongvirae</taxon>
        <taxon>Uroviricota</taxon>
        <taxon>Caudoviricetes</taxon>
    </lineage>
</organism>